<protein>
    <submittedName>
        <fullName evidence="1">Uncharacterized protein</fullName>
    </submittedName>
</protein>
<dbReference type="EMBL" id="JARJCW010000148">
    <property type="protein sequence ID" value="KAJ7190530.1"/>
    <property type="molecule type" value="Genomic_DNA"/>
</dbReference>
<keyword evidence="2" id="KW-1185">Reference proteome</keyword>
<gene>
    <name evidence="1" type="ORF">GGX14DRAFT_407967</name>
</gene>
<sequence>MDNGNPPSPLSMDEADWRPFNGADLIRFINPCSYKILNLVTDQQLRHLAVADLQVLIGPDRAAKAQLINYLTQAVRGHPFRFTVVGSDWTDEDLTEEQRHMIIVAAIYGMLELHVRVGTLGSPCLPKLPFERTSPKLVPNAAPLIPAIHLRIGVVNRKRLASGCTVYDSSTDVRLGLHTLANPGFGELEERDDVFFDPPAIGEVADDVVVADAIVRAVVGLYTAVDERDDLGVDANANPRIEGSDVARVLLQPGLNLCWGARVMQDDRRTTGRGHC</sequence>
<proteinExistence type="predicted"/>
<dbReference type="AlphaFoldDB" id="A0AAD6UNW6"/>
<reference evidence="1" key="1">
    <citation type="submission" date="2023-03" db="EMBL/GenBank/DDBJ databases">
        <title>Massive genome expansion in bonnet fungi (Mycena s.s.) driven by repeated elements and novel gene families across ecological guilds.</title>
        <authorList>
            <consortium name="Lawrence Berkeley National Laboratory"/>
            <person name="Harder C.B."/>
            <person name="Miyauchi S."/>
            <person name="Viragh M."/>
            <person name="Kuo A."/>
            <person name="Thoen E."/>
            <person name="Andreopoulos B."/>
            <person name="Lu D."/>
            <person name="Skrede I."/>
            <person name="Drula E."/>
            <person name="Henrissat B."/>
            <person name="Morin E."/>
            <person name="Kohler A."/>
            <person name="Barry K."/>
            <person name="LaButti K."/>
            <person name="Morin E."/>
            <person name="Salamov A."/>
            <person name="Lipzen A."/>
            <person name="Mereny Z."/>
            <person name="Hegedus B."/>
            <person name="Baldrian P."/>
            <person name="Stursova M."/>
            <person name="Weitz H."/>
            <person name="Taylor A."/>
            <person name="Grigoriev I.V."/>
            <person name="Nagy L.G."/>
            <person name="Martin F."/>
            <person name="Kauserud H."/>
        </authorList>
    </citation>
    <scope>NUCLEOTIDE SEQUENCE</scope>
    <source>
        <strain evidence="1">9144</strain>
    </source>
</reference>
<comment type="caution">
    <text evidence="1">The sequence shown here is derived from an EMBL/GenBank/DDBJ whole genome shotgun (WGS) entry which is preliminary data.</text>
</comment>
<organism evidence="1 2">
    <name type="scientific">Mycena pura</name>
    <dbReference type="NCBI Taxonomy" id="153505"/>
    <lineage>
        <taxon>Eukaryota</taxon>
        <taxon>Fungi</taxon>
        <taxon>Dikarya</taxon>
        <taxon>Basidiomycota</taxon>
        <taxon>Agaricomycotina</taxon>
        <taxon>Agaricomycetes</taxon>
        <taxon>Agaricomycetidae</taxon>
        <taxon>Agaricales</taxon>
        <taxon>Marasmiineae</taxon>
        <taxon>Mycenaceae</taxon>
        <taxon>Mycena</taxon>
    </lineage>
</organism>
<evidence type="ECO:0000313" key="2">
    <source>
        <dbReference type="Proteomes" id="UP001219525"/>
    </source>
</evidence>
<evidence type="ECO:0000313" key="1">
    <source>
        <dbReference type="EMBL" id="KAJ7190530.1"/>
    </source>
</evidence>
<accession>A0AAD6UNW6</accession>
<dbReference type="Proteomes" id="UP001219525">
    <property type="component" value="Unassembled WGS sequence"/>
</dbReference>
<name>A0AAD6UNW6_9AGAR</name>